<dbReference type="OrthoDB" id="4217619at2759"/>
<reference evidence="2 3" key="1">
    <citation type="submission" date="2020-01" db="EMBL/GenBank/DDBJ databases">
        <title>Identification and distribution of gene clusters putatively required for synthesis of sphingolipid metabolism inhibitors in phylogenetically diverse species of the filamentous fungus Fusarium.</title>
        <authorList>
            <person name="Kim H.-S."/>
            <person name="Busman M."/>
            <person name="Brown D.W."/>
            <person name="Divon H."/>
            <person name="Uhlig S."/>
            <person name="Proctor R.H."/>
        </authorList>
    </citation>
    <scope>NUCLEOTIDE SEQUENCE [LARGE SCALE GENOMIC DNA]</scope>
    <source>
        <strain evidence="2 3">NRRL 20459</strain>
    </source>
</reference>
<feature type="region of interest" description="Disordered" evidence="1">
    <location>
        <begin position="1"/>
        <end position="61"/>
    </location>
</feature>
<dbReference type="Pfam" id="PF13365">
    <property type="entry name" value="Trypsin_2"/>
    <property type="match status" value="1"/>
</dbReference>
<sequence length="338" mass="36696">MSQIIDLTGSSPAVSTRQTRSSTRRQLSTASPSPSPSPNDNSPELPQRPPHIPDPSTSKPLIETLPSTLALALPRLPVLRGQRDPATTKRKWLSCHTVPLPQDVARALASDEEPNSFPFNPVDATLVFAQAQAGTAVCISPDGVLLTCAHCVAESAAELNETPLHILLFSTGALISARVVAWDPTRDLALLLIVGAELPHRPFPYVRIAPSSPKFNTRLLCVGHPGSEDLEAERRGVATGYDTLVLSEGTFRGLATGQDPQDNSEIGALKHSCWTYWGHSGAGLFERRTGMLMGVHSSWDDETGTRRGVPLEAVVEFLQEFAAKRNDGMGEDWRWYVR</sequence>
<accession>A0A8H4PD80</accession>
<name>A0A8H4PD80_9HYPO</name>
<protein>
    <submittedName>
        <fullName evidence="2">AT hook domain-containing</fullName>
    </submittedName>
</protein>
<dbReference type="EMBL" id="JAADYS010000229">
    <property type="protein sequence ID" value="KAF4471284.1"/>
    <property type="molecule type" value="Genomic_DNA"/>
</dbReference>
<dbReference type="Proteomes" id="UP000554235">
    <property type="component" value="Unassembled WGS sequence"/>
</dbReference>
<evidence type="ECO:0000313" key="3">
    <source>
        <dbReference type="Proteomes" id="UP000554235"/>
    </source>
</evidence>
<gene>
    <name evidence="2" type="ORF">FALBO_1803</name>
</gene>
<evidence type="ECO:0000256" key="1">
    <source>
        <dbReference type="SAM" id="MobiDB-lite"/>
    </source>
</evidence>
<keyword evidence="3" id="KW-1185">Reference proteome</keyword>
<proteinExistence type="predicted"/>
<evidence type="ECO:0000313" key="2">
    <source>
        <dbReference type="EMBL" id="KAF4471284.1"/>
    </source>
</evidence>
<feature type="compositionally biased region" description="Low complexity" evidence="1">
    <location>
        <begin position="15"/>
        <end position="43"/>
    </location>
</feature>
<dbReference type="InterPro" id="IPR009003">
    <property type="entry name" value="Peptidase_S1_PA"/>
</dbReference>
<dbReference type="SUPFAM" id="SSF50494">
    <property type="entry name" value="Trypsin-like serine proteases"/>
    <property type="match status" value="1"/>
</dbReference>
<dbReference type="AlphaFoldDB" id="A0A8H4PD80"/>
<comment type="caution">
    <text evidence="2">The sequence shown here is derived from an EMBL/GenBank/DDBJ whole genome shotgun (WGS) entry which is preliminary data.</text>
</comment>
<feature type="compositionally biased region" description="Polar residues" evidence="1">
    <location>
        <begin position="1"/>
        <end position="14"/>
    </location>
</feature>
<dbReference type="Gene3D" id="2.40.10.120">
    <property type="match status" value="1"/>
</dbReference>
<organism evidence="2 3">
    <name type="scientific">Fusarium albosuccineum</name>
    <dbReference type="NCBI Taxonomy" id="1237068"/>
    <lineage>
        <taxon>Eukaryota</taxon>
        <taxon>Fungi</taxon>
        <taxon>Dikarya</taxon>
        <taxon>Ascomycota</taxon>
        <taxon>Pezizomycotina</taxon>
        <taxon>Sordariomycetes</taxon>
        <taxon>Hypocreomycetidae</taxon>
        <taxon>Hypocreales</taxon>
        <taxon>Nectriaceae</taxon>
        <taxon>Fusarium</taxon>
        <taxon>Fusarium decemcellulare species complex</taxon>
    </lineage>
</organism>